<comment type="similarity">
    <text evidence="2">Belongs to the major facilitator superfamily. Sugar transporter (TC 2.A.1.1) family.</text>
</comment>
<dbReference type="Gene3D" id="1.20.1250.20">
    <property type="entry name" value="MFS general substrate transporter like domains"/>
    <property type="match status" value="1"/>
</dbReference>
<dbReference type="PANTHER" id="PTHR48022:SF44">
    <property type="entry name" value="SUGAR TRANSPORTER, PUTATIVE (AFU_ORTHOLOGUE AFUA_4G14610)-RELATED"/>
    <property type="match status" value="1"/>
</dbReference>
<dbReference type="PROSITE" id="PS00217">
    <property type="entry name" value="SUGAR_TRANSPORT_2"/>
    <property type="match status" value="1"/>
</dbReference>
<feature type="domain" description="Major facilitator superfamily (MFS) profile" evidence="9">
    <location>
        <begin position="19"/>
        <end position="458"/>
    </location>
</feature>
<feature type="transmembrane region" description="Helical" evidence="8">
    <location>
        <begin position="67"/>
        <end position="86"/>
    </location>
</feature>
<dbReference type="OrthoDB" id="2544694at2759"/>
<feature type="compositionally biased region" description="Basic and acidic residues" evidence="7">
    <location>
        <begin position="507"/>
        <end position="525"/>
    </location>
</feature>
<evidence type="ECO:0000259" key="9">
    <source>
        <dbReference type="PROSITE" id="PS50850"/>
    </source>
</evidence>
<accession>A0A8H4R7N5</accession>
<evidence type="ECO:0000256" key="8">
    <source>
        <dbReference type="SAM" id="Phobius"/>
    </source>
</evidence>
<evidence type="ECO:0000256" key="1">
    <source>
        <dbReference type="ARBA" id="ARBA00004141"/>
    </source>
</evidence>
<evidence type="ECO:0000256" key="4">
    <source>
        <dbReference type="ARBA" id="ARBA00022692"/>
    </source>
</evidence>
<dbReference type="PROSITE" id="PS50850">
    <property type="entry name" value="MFS"/>
    <property type="match status" value="1"/>
</dbReference>
<dbReference type="InterPro" id="IPR050360">
    <property type="entry name" value="MFS_Sugar_Transporters"/>
</dbReference>
<keyword evidence="3" id="KW-0813">Transport</keyword>
<evidence type="ECO:0000256" key="2">
    <source>
        <dbReference type="ARBA" id="ARBA00010992"/>
    </source>
</evidence>
<feature type="transmembrane region" description="Helical" evidence="8">
    <location>
        <begin position="191"/>
        <end position="208"/>
    </location>
</feature>
<organism evidence="10 11">
    <name type="scientific">Cudoniella acicularis</name>
    <dbReference type="NCBI Taxonomy" id="354080"/>
    <lineage>
        <taxon>Eukaryota</taxon>
        <taxon>Fungi</taxon>
        <taxon>Dikarya</taxon>
        <taxon>Ascomycota</taxon>
        <taxon>Pezizomycotina</taxon>
        <taxon>Leotiomycetes</taxon>
        <taxon>Helotiales</taxon>
        <taxon>Tricladiaceae</taxon>
        <taxon>Cudoniella</taxon>
    </lineage>
</organism>
<dbReference type="InterPro" id="IPR020846">
    <property type="entry name" value="MFS_dom"/>
</dbReference>
<dbReference type="PANTHER" id="PTHR48022">
    <property type="entry name" value="PLASTIDIC GLUCOSE TRANSPORTER 4"/>
    <property type="match status" value="1"/>
</dbReference>
<evidence type="ECO:0000256" key="6">
    <source>
        <dbReference type="ARBA" id="ARBA00023136"/>
    </source>
</evidence>
<keyword evidence="4 8" id="KW-0812">Transmembrane</keyword>
<dbReference type="Proteomes" id="UP000566819">
    <property type="component" value="Unassembled WGS sequence"/>
</dbReference>
<feature type="region of interest" description="Disordered" evidence="7">
    <location>
        <begin position="500"/>
        <end position="525"/>
    </location>
</feature>
<keyword evidence="5 8" id="KW-1133">Transmembrane helix</keyword>
<gene>
    <name evidence="10" type="ORF">G7Y89_g13231</name>
</gene>
<keyword evidence="11" id="KW-1185">Reference proteome</keyword>
<evidence type="ECO:0000313" key="11">
    <source>
        <dbReference type="Proteomes" id="UP000566819"/>
    </source>
</evidence>
<dbReference type="InterPro" id="IPR003663">
    <property type="entry name" value="Sugar/inositol_transpt"/>
</dbReference>
<proteinExistence type="inferred from homology"/>
<dbReference type="InterPro" id="IPR005828">
    <property type="entry name" value="MFS_sugar_transport-like"/>
</dbReference>
<dbReference type="GO" id="GO:0005351">
    <property type="term" value="F:carbohydrate:proton symporter activity"/>
    <property type="evidence" value="ECO:0007669"/>
    <property type="project" value="TreeGrafter"/>
</dbReference>
<feature type="transmembrane region" description="Helical" evidence="8">
    <location>
        <begin position="436"/>
        <end position="454"/>
    </location>
</feature>
<evidence type="ECO:0000313" key="10">
    <source>
        <dbReference type="EMBL" id="KAF4624935.1"/>
    </source>
</evidence>
<dbReference type="EMBL" id="JAAMPI010001511">
    <property type="protein sequence ID" value="KAF4624935.1"/>
    <property type="molecule type" value="Genomic_DNA"/>
</dbReference>
<dbReference type="InterPro" id="IPR036259">
    <property type="entry name" value="MFS_trans_sf"/>
</dbReference>
<feature type="transmembrane region" description="Helical" evidence="8">
    <location>
        <begin position="118"/>
        <end position="141"/>
    </location>
</feature>
<dbReference type="PRINTS" id="PR00171">
    <property type="entry name" value="SUGRTRNSPORT"/>
</dbReference>
<protein>
    <recommendedName>
        <fullName evidence="9">Major facilitator superfamily (MFS) profile domain-containing protein</fullName>
    </recommendedName>
</protein>
<evidence type="ECO:0000256" key="5">
    <source>
        <dbReference type="ARBA" id="ARBA00022989"/>
    </source>
</evidence>
<feature type="transmembrane region" description="Helical" evidence="8">
    <location>
        <begin position="153"/>
        <end position="171"/>
    </location>
</feature>
<feature type="transmembrane region" description="Helical" evidence="8">
    <location>
        <begin position="12"/>
        <end position="29"/>
    </location>
</feature>
<keyword evidence="6 8" id="KW-0472">Membrane</keyword>
<comment type="caution">
    <text evidence="10">The sequence shown here is derived from an EMBL/GenBank/DDBJ whole genome shotgun (WGS) entry which is preliminary data.</text>
</comment>
<feature type="transmembrane region" description="Helical" evidence="8">
    <location>
        <begin position="365"/>
        <end position="392"/>
    </location>
</feature>
<dbReference type="InterPro" id="IPR005829">
    <property type="entry name" value="Sugar_transporter_CS"/>
</dbReference>
<dbReference type="Pfam" id="PF00083">
    <property type="entry name" value="Sugar_tr"/>
    <property type="match status" value="1"/>
</dbReference>
<comment type="subcellular location">
    <subcellularLocation>
        <location evidence="1">Membrane</location>
        <topology evidence="1">Multi-pass membrane protein</topology>
    </subcellularLocation>
</comment>
<dbReference type="GO" id="GO:0016020">
    <property type="term" value="C:membrane"/>
    <property type="evidence" value="ECO:0007669"/>
    <property type="project" value="UniProtKB-SubCell"/>
</dbReference>
<dbReference type="PROSITE" id="PS00216">
    <property type="entry name" value="SUGAR_TRANSPORT_1"/>
    <property type="match status" value="1"/>
</dbReference>
<name>A0A8H4R7N5_9HELO</name>
<feature type="transmembrane region" description="Helical" evidence="8">
    <location>
        <begin position="93"/>
        <end position="112"/>
    </location>
</feature>
<dbReference type="AlphaFoldDB" id="A0A8H4R7N5"/>
<dbReference type="FunFam" id="1.20.1250.20:FF:000090">
    <property type="entry name" value="MFS sugar transporter, putative"/>
    <property type="match status" value="1"/>
</dbReference>
<evidence type="ECO:0000256" key="3">
    <source>
        <dbReference type="ARBA" id="ARBA00022448"/>
    </source>
</evidence>
<reference evidence="10 11" key="1">
    <citation type="submission" date="2020-03" db="EMBL/GenBank/DDBJ databases">
        <title>Draft Genome Sequence of Cudoniella acicularis.</title>
        <authorList>
            <person name="Buettner E."/>
            <person name="Kellner H."/>
        </authorList>
    </citation>
    <scope>NUCLEOTIDE SEQUENCE [LARGE SCALE GENOMIC DNA]</scope>
    <source>
        <strain evidence="10 11">DSM 108380</strain>
    </source>
</reference>
<sequence>MALGTFWKKLSRTQLSIFIQTFSLIAIFFEGYDQGVMGGVNASPNYVAEVGIGLPDGTITNTTHQGGIVSIYYLGAIVGAFVGGWIADRVGRINGVFLAAIFALVGGALQAATQSSDFILVARVVTGLGTGALTAIVPVYIAEVSSAGHRGGFLGYVFIANYLGISIAYWLDFGLSFVDSGMSAVRWRFLLAFQCFPALLLLAGVKFLPDSPRYLASVGRFEDAKEVLEHVRGITGPEVEKEFLEMCAVAEGAKPSSPVQFVKVLLGRATNGDHLGRRAWLCLWLQIMASWTGITAVTAYSPVLLKQASYGTIKQAVGTIISARIVDRLGRRRCLIGGSFGLFLVNLIAASLYEGSIHNPSKASSFAPAAVTMLFLFNLIYAATWGTVAFLIPTEVFPSEMRAQGNGFGITGWAIGVGWTTLVNPIMFAHLKSRTYFLFAGLNLLWIPIVYLFYPETADRSLESIEAMFSSKSPFYSKMEDAYRAEGDVLAVHHLSSSNPPQVARKLSHEHDQDFEHSEKASNNV</sequence>
<evidence type="ECO:0000256" key="7">
    <source>
        <dbReference type="SAM" id="MobiDB-lite"/>
    </source>
</evidence>
<feature type="transmembrane region" description="Helical" evidence="8">
    <location>
        <begin position="334"/>
        <end position="353"/>
    </location>
</feature>
<dbReference type="SUPFAM" id="SSF103473">
    <property type="entry name" value="MFS general substrate transporter"/>
    <property type="match status" value="1"/>
</dbReference>